<dbReference type="SUPFAM" id="SSF51120">
    <property type="entry name" value="beta-Roll"/>
    <property type="match status" value="2"/>
</dbReference>
<dbReference type="GO" id="GO:0005576">
    <property type="term" value="C:extracellular region"/>
    <property type="evidence" value="ECO:0007669"/>
    <property type="project" value="UniProtKB-SubCell"/>
</dbReference>
<organism evidence="4 5">
    <name type="scientific">Photobacterium marinum</name>
    <dbReference type="NCBI Taxonomy" id="1056511"/>
    <lineage>
        <taxon>Bacteria</taxon>
        <taxon>Pseudomonadati</taxon>
        <taxon>Pseudomonadota</taxon>
        <taxon>Gammaproteobacteria</taxon>
        <taxon>Vibrionales</taxon>
        <taxon>Vibrionaceae</taxon>
        <taxon>Photobacterium</taxon>
    </lineage>
</organism>
<proteinExistence type="predicted"/>
<dbReference type="PANTHER" id="PTHR38340">
    <property type="entry name" value="S-LAYER PROTEIN"/>
    <property type="match status" value="1"/>
</dbReference>
<dbReference type="Gene3D" id="2.150.10.10">
    <property type="entry name" value="Serralysin-like metalloprotease, C-terminal"/>
    <property type="match status" value="2"/>
</dbReference>
<dbReference type="Proteomes" id="UP000011134">
    <property type="component" value="Unassembled WGS sequence"/>
</dbReference>
<dbReference type="EMBL" id="AMZO01000006">
    <property type="protein sequence ID" value="ELR66874.1"/>
    <property type="molecule type" value="Genomic_DNA"/>
</dbReference>
<dbReference type="OrthoDB" id="1676884at2"/>
<dbReference type="Pfam" id="PF00353">
    <property type="entry name" value="HemolysinCabind"/>
    <property type="match status" value="2"/>
</dbReference>
<comment type="subcellular location">
    <subcellularLocation>
        <location evidence="1">Secreted</location>
    </subcellularLocation>
</comment>
<evidence type="ECO:0000256" key="2">
    <source>
        <dbReference type="ARBA" id="ARBA00022525"/>
    </source>
</evidence>
<dbReference type="InterPro" id="IPR050557">
    <property type="entry name" value="RTX_toxin/Mannuronan_C5-epim"/>
</dbReference>
<dbReference type="PATRIC" id="fig|1056511.3.peg.1402"/>
<evidence type="ECO:0000313" key="4">
    <source>
        <dbReference type="EMBL" id="ELR66874.1"/>
    </source>
</evidence>
<dbReference type="InterPro" id="IPR011049">
    <property type="entry name" value="Serralysin-like_metalloprot_C"/>
</dbReference>
<evidence type="ECO:0008006" key="6">
    <source>
        <dbReference type="Google" id="ProtNLM"/>
    </source>
</evidence>
<reference evidence="4 5" key="1">
    <citation type="submission" date="2012-12" db="EMBL/GenBank/DDBJ databases">
        <title>Genome Assembly of Photobacterium sp. AK15.</title>
        <authorList>
            <person name="Khatri I."/>
            <person name="Vaidya B."/>
            <person name="Srinivas T.N.R."/>
            <person name="Subramanian S."/>
            <person name="Pinnaka A."/>
        </authorList>
    </citation>
    <scope>NUCLEOTIDE SEQUENCE [LARGE SCALE GENOMIC DNA]</scope>
    <source>
        <strain evidence="4 5">AK15</strain>
    </source>
</reference>
<dbReference type="GO" id="GO:0005509">
    <property type="term" value="F:calcium ion binding"/>
    <property type="evidence" value="ECO:0007669"/>
    <property type="project" value="InterPro"/>
</dbReference>
<protein>
    <recommendedName>
        <fullName evidence="6">RTX toxin</fullName>
    </recommendedName>
</protein>
<gene>
    <name evidence="4" type="ORF">C942_04573</name>
</gene>
<dbReference type="InterPro" id="IPR001343">
    <property type="entry name" value="Hemolysn_Ca-bd"/>
</dbReference>
<keyword evidence="3" id="KW-0106">Calcium</keyword>
<dbReference type="InterPro" id="IPR054720">
    <property type="entry name" value="HpiC1"/>
</dbReference>
<evidence type="ECO:0000256" key="1">
    <source>
        <dbReference type="ARBA" id="ARBA00004613"/>
    </source>
</evidence>
<keyword evidence="5" id="KW-1185">Reference proteome</keyword>
<dbReference type="RefSeq" id="WP_007463933.1">
    <property type="nucleotide sequence ID" value="NZ_AMZO01000006.1"/>
</dbReference>
<dbReference type="PANTHER" id="PTHR38340:SF1">
    <property type="entry name" value="S-LAYER PROTEIN"/>
    <property type="match status" value="1"/>
</dbReference>
<evidence type="ECO:0000313" key="5">
    <source>
        <dbReference type="Proteomes" id="UP000011134"/>
    </source>
</evidence>
<sequence length="1995" mass="218413">MATGNNNAESTLNADVVKVFTRKYQALLTESMVAMAGGKPAEEVTFSQIIDLMTDSMREYGLSEEEISSVSALKTDQDVINQLSQFCEMTQNGKVDEMLLSNLELPEGGLKSQSTWGSRIRDSYNDFLHAMSQPANKSIDGITTSLTELYAENKYFANAAIAAKGLLPDHFKEVMKVHNYNKVMAVLQNDLAQAAQDDALNKLFNKNVDKTALVSREIRLESELNDVNDAATGTDRIRPVNNEIKWRNRVESSNKFGTTVKLSAAASSLNIVVGGKGFIGGFSDLSALEEKHMTGEISDAEYTRQKHMTNLTISRSFFSTSKGIADIGALISYKLAENAGKESAEKVGRFAPVAGNIIGVMSSVNSVVQKSIQAHYALASGNGGRGAMYAVAATLDSINVVLNGVGAALDVIPGIGTLASFVIDVVSSAVDFISSLIAGLAELVDTRTDEEKLQQAFDEFIDSKAFKDQVQQFSNSFAEQGYDVFKYIVDTKGADLDTESSATHDQIASHTELVKLTEQAREQAKELRIAIIDNTFKSDTLEGGPLNDYIRMVGGGDKTLNGKENNDTLIGNVDKQLLLGGEGDDFLDGRQDADSYESGPGDDVVAIQPSVDIYANDTLGNDTLLAHEGEGLDLSRRLVTRDGARKGIADKILNGQKTLYNGEPISNYMIETDTMTIDLSRKEAFVGVPTEFRINDLDNYDFAQDGFFNEGVKDWSQQLEDLMLYHDLKPTLYDALDNAGTNFDREWMRQSTYEGVADYINRLAEYSGDQNLSQLGRATNGMTAEWQQQLIYLFKNRSVVSVDEVRNAMRSFLSEISNFDENNHGYSSGQDFFNRYNKQYVKNVSPRFEELGALLTCFADATVGYNYRLESVSNSSMSDKDLWHLGSDSGKAYLTDGKFLYIREEKVWGPEFKRSSLDISHISESSVILDKYTPMKVRDTGMVSDHISSMAQGVYDPSQRLLAELYLRFTKTAVTGYENVAVKDVDKQTYANVYGYRGDNKSNTDISAQLIGDQNSNYLSINESVSHTKHNFLSGKAGDDVLSVARYADVQQAKGGKLTLDGGDGTDTAVLKYSLRDKNHQPDSFTLKVSNEHTDNDTIKANDIENFVVRTDFNAAKGEIDFSGYSAPETGEKENNKGIQITLDSNINEMTVTTTAKNDVVNINKLGMYTHISNVGGSDTINLTHLEYSNGVKANLGLGYLEGRGDNSPKVTFDNINNIIGSQGSDELLGNRNANFMHAEGGSDIVLAGEGNDVLSASTGQHKLIGGEGQDHYLLDAGKEKKEVSIKLSRDNRGQYQHSTIPGNGKLAVEADEQLLMSSNIFSDHVRVMMGERDVTKYFVGKIENGKPVILFDQSNFEALHLKNGDDVELKLSYFVKSNGLAEASVKESDFGNELTLKNFADIRELTPELSEEGGLQFKDKHGAVIFRDLAWLDSFKAGQTDLEALSLNFAQRFNKIAFGKSASELQGAEISDWLMDAFTKRELKQAEAKWNLNIDVARDGTVEGGIGNDQYLVNAVGGIVNGGDGNNYYKVSGTSAGNDMTIISGDNGRNYVDLTSLEHKVSLYNHDGGKGDTLNLRGCSIADLTVNDRFANLPPESIKAFTATLTPRYQLFVNQKEVAMLATDQTVEYLTVQDGDKTWIVSDVPGYLTAKAANEPYHVSEYISSNGNLGLSFEPYRSDQISMTVLNENNTATLQISADGQSLYKGTIGKNSGSYLSISELAEGMSSAFEAGIGFSDGTYRSEQLVSKLESLLSDPARTISADYKLLNADNYDMVDVVNASFEETLSDRKTPVGLAYAKGWNFKRDTYYNSGVIGLDIGFDEIKNAIIPDGKRMMALRYGPVAVEQVTNEQLDKSADYLLSMDLAFAGYGREAVDLSLSVEVYAGDHLIANAKPVIGDLTKGDGAYANPQWYQFEMEIDGNAGDVLASGPLKLRIDNRQENNDPAYNSEKVYVDNVKLMKLTGAMATFGSEEGISNTANTNAEYSLKPILTSVV</sequence>
<evidence type="ECO:0000256" key="3">
    <source>
        <dbReference type="ARBA" id="ARBA00022837"/>
    </source>
</evidence>
<accession>L8JH80</accession>
<name>L8JH80_9GAMM</name>
<keyword evidence="2" id="KW-0964">Secreted</keyword>
<dbReference type="Pfam" id="PF22825">
    <property type="entry name" value="HpiC1-like"/>
    <property type="match status" value="1"/>
</dbReference>
<comment type="caution">
    <text evidence="4">The sequence shown here is derived from an EMBL/GenBank/DDBJ whole genome shotgun (WGS) entry which is preliminary data.</text>
</comment>